<proteinExistence type="predicted"/>
<dbReference type="EMBL" id="MF782455">
    <property type="protein sequence ID" value="ATZ80221.1"/>
    <property type="molecule type" value="Genomic_DNA"/>
</dbReference>
<dbReference type="InterPro" id="IPR008630">
    <property type="entry name" value="Glyco_trans_34"/>
</dbReference>
<dbReference type="GO" id="GO:0016757">
    <property type="term" value="F:glycosyltransferase activity"/>
    <property type="evidence" value="ECO:0007669"/>
    <property type="project" value="UniProtKB-KW"/>
</dbReference>
<dbReference type="GO" id="GO:0006487">
    <property type="term" value="P:protein N-linked glycosylation"/>
    <property type="evidence" value="ECO:0007669"/>
    <property type="project" value="TreeGrafter"/>
</dbReference>
<name>A0A2H4UTF5_9VIRU</name>
<reference evidence="3" key="1">
    <citation type="journal article" date="2017" name="Elife">
        <title>The kinetoplastid-infecting Bodo saltans virus (BsV), a window into the most abundant giant viruses in the sea.</title>
        <authorList>
            <person name="Deeg C.M."/>
            <person name="Chow C.-E.T."/>
            <person name="Suttle C.A."/>
        </authorList>
    </citation>
    <scope>NUCLEOTIDE SEQUENCE</scope>
    <source>
        <strain evidence="3">NG1</strain>
    </source>
</reference>
<evidence type="ECO:0000313" key="4">
    <source>
        <dbReference type="Proteomes" id="UP000240325"/>
    </source>
</evidence>
<dbReference type="Proteomes" id="UP000240325">
    <property type="component" value="Segment"/>
</dbReference>
<protein>
    <submittedName>
        <fullName evidence="3">Glycosyltransferase</fullName>
    </submittedName>
</protein>
<dbReference type="PANTHER" id="PTHR31306:SF4">
    <property type="entry name" value="ALPHA-1,2-GALACTOSYLTRANSFERASE"/>
    <property type="match status" value="1"/>
</dbReference>
<evidence type="ECO:0000256" key="1">
    <source>
        <dbReference type="ARBA" id="ARBA00022676"/>
    </source>
</evidence>
<evidence type="ECO:0000256" key="2">
    <source>
        <dbReference type="ARBA" id="ARBA00022679"/>
    </source>
</evidence>
<keyword evidence="1" id="KW-0328">Glycosyltransferase</keyword>
<keyword evidence="4" id="KW-1185">Reference proteome</keyword>
<organism evidence="3">
    <name type="scientific">Bodo saltans virus</name>
    <dbReference type="NCBI Taxonomy" id="2024608"/>
    <lineage>
        <taxon>Viruses</taxon>
        <taxon>Varidnaviria</taxon>
        <taxon>Bamfordvirae</taxon>
        <taxon>Nucleocytoviricota</taxon>
        <taxon>Megaviricetes</taxon>
        <taxon>Imitervirales</taxon>
        <taxon>Mimiviridae</taxon>
        <taxon>Klosneuvirinae</taxon>
        <taxon>Theiavirus</taxon>
        <taxon>Theiavirus salishense</taxon>
    </lineage>
</organism>
<evidence type="ECO:0000313" key="3">
    <source>
        <dbReference type="EMBL" id="ATZ80221.1"/>
    </source>
</evidence>
<sequence length="251" mass="29708">MYEHMTNEEKDVYVEQTDSELSLQYKTAKMSKELYNNNMVKNKTLKKYNIAFLTYEDRDIEYIKLHHENIDNYCNMWGYDYIHVNKNDTIISPYWYKVFLVYNILKLNKYDYVFWMDSDTIINDSNIDLSNIISNYNSDIFVASDNTKTDIGNAGLFIIKNSDIGIKFMEDWIDSYSVACDMGNKKLRGKWAMSCYEQGMMNKLIMDKYAKNTTFLKNDILNNIGKCSNDGFILHYYAGKNNLREKCFKNI</sequence>
<dbReference type="Gene3D" id="3.90.550.10">
    <property type="entry name" value="Spore Coat Polysaccharide Biosynthesis Protein SpsA, Chain A"/>
    <property type="match status" value="1"/>
</dbReference>
<dbReference type="InterPro" id="IPR029044">
    <property type="entry name" value="Nucleotide-diphossugar_trans"/>
</dbReference>
<gene>
    <name evidence="3" type="ORF">BMW23_0162</name>
</gene>
<accession>A0A2H4UTF5</accession>
<dbReference type="SUPFAM" id="SSF53448">
    <property type="entry name" value="Nucleotide-diphospho-sugar transferases"/>
    <property type="match status" value="1"/>
</dbReference>
<keyword evidence="2" id="KW-0808">Transferase</keyword>
<dbReference type="PANTHER" id="PTHR31306">
    <property type="entry name" value="ALPHA-1,6-MANNOSYLTRANSFERASE MNN11-RELATED"/>
    <property type="match status" value="1"/>
</dbReference>
<dbReference type="GO" id="GO:0016020">
    <property type="term" value="C:membrane"/>
    <property type="evidence" value="ECO:0007669"/>
    <property type="project" value="InterPro"/>
</dbReference>